<dbReference type="AlphaFoldDB" id="A0A0M0JVU2"/>
<evidence type="ECO:0000256" key="1">
    <source>
        <dbReference type="ARBA" id="ARBA00004141"/>
    </source>
</evidence>
<feature type="transmembrane region" description="Helical" evidence="5">
    <location>
        <begin position="106"/>
        <end position="134"/>
    </location>
</feature>
<dbReference type="InterPro" id="IPR043203">
    <property type="entry name" value="VGCC_Ca_Na"/>
</dbReference>
<dbReference type="PANTHER" id="PTHR10037">
    <property type="entry name" value="VOLTAGE-GATED CATION CHANNEL CALCIUM AND SODIUM"/>
    <property type="match status" value="1"/>
</dbReference>
<keyword evidence="4 5" id="KW-0472">Membrane</keyword>
<feature type="transmembrane region" description="Helical" evidence="5">
    <location>
        <begin position="21"/>
        <end position="44"/>
    </location>
</feature>
<dbReference type="Gene3D" id="1.20.120.350">
    <property type="entry name" value="Voltage-gated potassium channels. Chain C"/>
    <property type="match status" value="1"/>
</dbReference>
<comment type="caution">
    <text evidence="7">The sequence shown here is derived from an EMBL/GenBank/DDBJ whole genome shotgun (WGS) entry which is preliminary data.</text>
</comment>
<keyword evidence="3 5" id="KW-1133">Transmembrane helix</keyword>
<evidence type="ECO:0000256" key="3">
    <source>
        <dbReference type="ARBA" id="ARBA00022989"/>
    </source>
</evidence>
<gene>
    <name evidence="7" type="ORF">Ctob_008060</name>
</gene>
<keyword evidence="2 5" id="KW-0812">Transmembrane</keyword>
<dbReference type="OrthoDB" id="10267833at2759"/>
<reference evidence="8" key="1">
    <citation type="journal article" date="2015" name="PLoS Genet.">
        <title>Genome Sequence and Transcriptome Analyses of Chrysochromulina tobin: Metabolic Tools for Enhanced Algal Fitness in the Prominent Order Prymnesiales (Haptophyceae).</title>
        <authorList>
            <person name="Hovde B.T."/>
            <person name="Deodato C.R."/>
            <person name="Hunsperger H.M."/>
            <person name="Ryken S.A."/>
            <person name="Yost W."/>
            <person name="Jha R.K."/>
            <person name="Patterson J."/>
            <person name="Monnat R.J. Jr."/>
            <person name="Barlow S.B."/>
            <person name="Starkenburg S.R."/>
            <person name="Cattolico R.A."/>
        </authorList>
    </citation>
    <scope>NUCLEOTIDE SEQUENCE</scope>
    <source>
        <strain evidence="8">CCMP291</strain>
    </source>
</reference>
<keyword evidence="7" id="KW-0813">Transport</keyword>
<feature type="transmembrane region" description="Helical" evidence="5">
    <location>
        <begin position="64"/>
        <end position="85"/>
    </location>
</feature>
<evidence type="ECO:0000313" key="7">
    <source>
        <dbReference type="EMBL" id="KOO30690.1"/>
    </source>
</evidence>
<sequence>MANFVINIIEKEIDPTGETYAEYWTAFDNFFTIVFLVELVMNMYTCGGPHKRLFWYSAWNMFDTVVVAVGIVLMSGADLGPFERLKLLRAFRVLRLGRRIKSLNKIIVSLIRCVPGVLSALALMLILFAIYAIVAVDMFRDFGNGGTYNTWDEYGNMTEISAITSRGYWYGREYYGTFSKAMFTLYQVMTGEGWAEEVVRPLLFGLYRGDALFVSVFFVSFLLLLDTVMVNVVVAVLLDKFTMDTEENESSTQIADATELLPDSRDEGKGRPGATEMFQIGQEPPVLKMPTRQPTIGSTIGNDFSLHAKLDQLLQRDEWMMQHMKKLQEQMDAFGQRLPTSRLFM</sequence>
<dbReference type="InterPro" id="IPR027359">
    <property type="entry name" value="Volt_channel_dom_sf"/>
</dbReference>
<keyword evidence="8" id="KW-1185">Reference proteome</keyword>
<evidence type="ECO:0000313" key="8">
    <source>
        <dbReference type="Proteomes" id="UP000037460"/>
    </source>
</evidence>
<organism evidence="7 8">
    <name type="scientific">Chrysochromulina tobinii</name>
    <dbReference type="NCBI Taxonomy" id="1460289"/>
    <lineage>
        <taxon>Eukaryota</taxon>
        <taxon>Haptista</taxon>
        <taxon>Haptophyta</taxon>
        <taxon>Prymnesiophyceae</taxon>
        <taxon>Prymnesiales</taxon>
        <taxon>Chrysochromulinaceae</taxon>
        <taxon>Chrysochromulina</taxon>
    </lineage>
</organism>
<evidence type="ECO:0000256" key="2">
    <source>
        <dbReference type="ARBA" id="ARBA00022692"/>
    </source>
</evidence>
<dbReference type="InterPro" id="IPR005821">
    <property type="entry name" value="Ion_trans_dom"/>
</dbReference>
<evidence type="ECO:0000256" key="5">
    <source>
        <dbReference type="SAM" id="Phobius"/>
    </source>
</evidence>
<feature type="domain" description="Ion transport" evidence="6">
    <location>
        <begin position="3"/>
        <end position="247"/>
    </location>
</feature>
<feature type="transmembrane region" description="Helical" evidence="5">
    <location>
        <begin position="211"/>
        <end position="238"/>
    </location>
</feature>
<dbReference type="EMBL" id="JWZX01002178">
    <property type="protein sequence ID" value="KOO30690.1"/>
    <property type="molecule type" value="Genomic_DNA"/>
</dbReference>
<name>A0A0M0JVU2_9EUKA</name>
<keyword evidence="7" id="KW-0406">Ion transport</keyword>
<dbReference type="GO" id="GO:0005248">
    <property type="term" value="F:voltage-gated sodium channel activity"/>
    <property type="evidence" value="ECO:0007669"/>
    <property type="project" value="TreeGrafter"/>
</dbReference>
<comment type="subcellular location">
    <subcellularLocation>
        <location evidence="1">Membrane</location>
        <topology evidence="1">Multi-pass membrane protein</topology>
    </subcellularLocation>
</comment>
<dbReference type="Gene3D" id="1.10.287.70">
    <property type="match status" value="1"/>
</dbReference>
<evidence type="ECO:0000259" key="6">
    <source>
        <dbReference type="Pfam" id="PF00520"/>
    </source>
</evidence>
<keyword evidence="7" id="KW-0407">Ion channel</keyword>
<dbReference type="Pfam" id="PF00520">
    <property type="entry name" value="Ion_trans"/>
    <property type="match status" value="1"/>
</dbReference>
<evidence type="ECO:0000256" key="4">
    <source>
        <dbReference type="ARBA" id="ARBA00023136"/>
    </source>
</evidence>
<proteinExistence type="predicted"/>
<dbReference type="Proteomes" id="UP000037460">
    <property type="component" value="Unassembled WGS sequence"/>
</dbReference>
<protein>
    <submittedName>
        <fullName evidence="7">Navab voltage-gated sodium channel</fullName>
    </submittedName>
</protein>
<dbReference type="SUPFAM" id="SSF81324">
    <property type="entry name" value="Voltage-gated potassium channels"/>
    <property type="match status" value="1"/>
</dbReference>
<dbReference type="GO" id="GO:0001518">
    <property type="term" value="C:voltage-gated sodium channel complex"/>
    <property type="evidence" value="ECO:0007669"/>
    <property type="project" value="TreeGrafter"/>
</dbReference>
<accession>A0A0M0JVU2</accession>
<dbReference type="PANTHER" id="PTHR10037:SF62">
    <property type="entry name" value="SODIUM CHANNEL PROTEIN 60E"/>
    <property type="match status" value="1"/>
</dbReference>